<evidence type="ECO:0000256" key="1">
    <source>
        <dbReference type="SAM" id="MobiDB-lite"/>
    </source>
</evidence>
<organism evidence="2 3">
    <name type="scientific">Methylobacterium haplocladii</name>
    <dbReference type="NCBI Taxonomy" id="1176176"/>
    <lineage>
        <taxon>Bacteria</taxon>
        <taxon>Pseudomonadati</taxon>
        <taxon>Pseudomonadota</taxon>
        <taxon>Alphaproteobacteria</taxon>
        <taxon>Hyphomicrobiales</taxon>
        <taxon>Methylobacteriaceae</taxon>
        <taxon>Methylobacterium</taxon>
    </lineage>
</organism>
<dbReference type="AlphaFoldDB" id="A0A512IL06"/>
<proteinExistence type="predicted"/>
<dbReference type="Proteomes" id="UP000321258">
    <property type="component" value="Unassembled WGS sequence"/>
</dbReference>
<evidence type="ECO:0000313" key="3">
    <source>
        <dbReference type="Proteomes" id="UP000321258"/>
    </source>
</evidence>
<protein>
    <recommendedName>
        <fullName evidence="4">DUF3775 domain-containing protein</fullName>
    </recommendedName>
</protein>
<feature type="region of interest" description="Disordered" evidence="1">
    <location>
        <begin position="23"/>
        <end position="49"/>
    </location>
</feature>
<dbReference type="OrthoDB" id="5641374at2"/>
<dbReference type="EMBL" id="BJZT01000006">
    <property type="protein sequence ID" value="GEO98381.1"/>
    <property type="molecule type" value="Genomic_DNA"/>
</dbReference>
<sequence length="132" mass="13834">MDIAVDTVTEIVLRLRAIEVKEGATDPDSGSNPIDDGATDVLTAGTDDATESEVRGMIRGLDDDRRAELLALLYVGRGDMDALDWDGAVAFAREREAAGDGAVKELLRTPDAGNLLEEGLDALGIAPGLPEA</sequence>
<dbReference type="InterPro" id="IPR022254">
    <property type="entry name" value="DUF3775"/>
</dbReference>
<name>A0A512IL06_9HYPH</name>
<dbReference type="Pfam" id="PF12616">
    <property type="entry name" value="DUF3775"/>
    <property type="match status" value="1"/>
</dbReference>
<accession>A0A512IL06</accession>
<evidence type="ECO:0008006" key="4">
    <source>
        <dbReference type="Google" id="ProtNLM"/>
    </source>
</evidence>
<evidence type="ECO:0000313" key="2">
    <source>
        <dbReference type="EMBL" id="GEO98381.1"/>
    </source>
</evidence>
<dbReference type="RefSeq" id="WP_147076699.1">
    <property type="nucleotide sequence ID" value="NZ_BJZT01000006.1"/>
</dbReference>
<gene>
    <name evidence="2" type="ORF">MHA02_07690</name>
</gene>
<reference evidence="2 3" key="1">
    <citation type="submission" date="2019-07" db="EMBL/GenBank/DDBJ databases">
        <title>Whole genome shotgun sequence of Methylobacterium haplocladii NBRC 107714.</title>
        <authorList>
            <person name="Hosoyama A."/>
            <person name="Uohara A."/>
            <person name="Ohji S."/>
            <person name="Ichikawa N."/>
        </authorList>
    </citation>
    <scope>NUCLEOTIDE SEQUENCE [LARGE SCALE GENOMIC DNA]</scope>
    <source>
        <strain evidence="2 3">NBRC 107714</strain>
    </source>
</reference>
<keyword evidence="3" id="KW-1185">Reference proteome</keyword>
<comment type="caution">
    <text evidence="2">The sequence shown here is derived from an EMBL/GenBank/DDBJ whole genome shotgun (WGS) entry which is preliminary data.</text>
</comment>